<keyword evidence="2" id="KW-0675">Receptor</keyword>
<dbReference type="AlphaFoldDB" id="A0A922I7X0"/>
<reference evidence="2" key="4">
    <citation type="journal article" date="2022" name="Res Sq">
        <title>Comparative Genomics Reveals Insights into the Divergent Evolution of Astigmatic Mites and Household Pest Adaptations.</title>
        <authorList>
            <person name="Xiong Q."/>
            <person name="Wan A.T.-Y."/>
            <person name="Liu X.-Y."/>
            <person name="Fung C.S.-H."/>
            <person name="Xiao X."/>
            <person name="Malainual N."/>
            <person name="Hou J."/>
            <person name="Wang L."/>
            <person name="Wang M."/>
            <person name="Yang K."/>
            <person name="Cui Y."/>
            <person name="Leung E."/>
            <person name="Nong W."/>
            <person name="Shin S.-K."/>
            <person name="Au S."/>
            <person name="Jeong K.Y."/>
            <person name="Chew F.T."/>
            <person name="Hui J."/>
            <person name="Leung T.F."/>
            <person name="Tungtrongchitr A."/>
            <person name="Zhong N."/>
            <person name="Liu Z."/>
            <person name="Tsui S."/>
        </authorList>
    </citation>
    <scope>NUCLEOTIDE SEQUENCE</scope>
    <source>
        <strain evidence="2">Derf</strain>
        <tissue evidence="2">Whole organism</tissue>
    </source>
</reference>
<organism evidence="2 3">
    <name type="scientific">Dermatophagoides farinae</name>
    <name type="common">American house dust mite</name>
    <dbReference type="NCBI Taxonomy" id="6954"/>
    <lineage>
        <taxon>Eukaryota</taxon>
        <taxon>Metazoa</taxon>
        <taxon>Ecdysozoa</taxon>
        <taxon>Arthropoda</taxon>
        <taxon>Chelicerata</taxon>
        <taxon>Arachnida</taxon>
        <taxon>Acari</taxon>
        <taxon>Acariformes</taxon>
        <taxon>Sarcoptiformes</taxon>
        <taxon>Astigmata</taxon>
        <taxon>Psoroptidia</taxon>
        <taxon>Analgoidea</taxon>
        <taxon>Pyroglyphidae</taxon>
        <taxon>Dermatophagoidinae</taxon>
        <taxon>Dermatophagoides</taxon>
    </lineage>
</organism>
<accession>A0A922I7X0</accession>
<name>A0A922I7X0_DERFA</name>
<evidence type="ECO:0000313" key="2">
    <source>
        <dbReference type="EMBL" id="KAH9526624.1"/>
    </source>
</evidence>
<reference evidence="1" key="2">
    <citation type="submission" date="2020-06" db="EMBL/GenBank/DDBJ databases">
        <authorList>
            <person name="Ji K."/>
            <person name="Li J."/>
        </authorList>
    </citation>
    <scope>NUCLEOTIDE SEQUENCE</scope>
    <source>
        <strain evidence="1">JKM2019</strain>
        <tissue evidence="1">Whole body</tissue>
    </source>
</reference>
<protein>
    <submittedName>
        <fullName evidence="2">CB1 cannabinoid receptor-interacting protein 1</fullName>
    </submittedName>
    <submittedName>
        <fullName evidence="1">Cnrip1</fullName>
    </submittedName>
</protein>
<dbReference type="InterPro" id="IPR029204">
    <property type="entry name" value="CNRIP1"/>
</dbReference>
<evidence type="ECO:0000313" key="3">
    <source>
        <dbReference type="Proteomes" id="UP000790347"/>
    </source>
</evidence>
<dbReference type="Proteomes" id="UP000828236">
    <property type="component" value="Unassembled WGS sequence"/>
</dbReference>
<comment type="caution">
    <text evidence="2">The sequence shown here is derived from an EMBL/GenBank/DDBJ whole genome shotgun (WGS) entry which is preliminary data.</text>
</comment>
<gene>
    <name evidence="2" type="primary">CNRIP1_1</name>
    <name evidence="2" type="ORF">DERF_000695</name>
    <name evidence="1" type="ORF">HUG17_8454</name>
</gene>
<dbReference type="EMBL" id="ASGP02000001">
    <property type="protein sequence ID" value="KAH9526624.1"/>
    <property type="molecule type" value="Genomic_DNA"/>
</dbReference>
<reference evidence="1" key="3">
    <citation type="journal article" date="2021" name="World Allergy Organ. J.">
        <title>Chromosome-level assembly of Dermatophagoides farinae genome and transcriptome reveals two novel allergens Der f 37 and Der f 39.</title>
        <authorList>
            <person name="Chen J."/>
            <person name="Cai Z."/>
            <person name="Fan D."/>
            <person name="Hu J."/>
            <person name="Hou Y."/>
            <person name="He Y."/>
            <person name="Zhang Z."/>
            <person name="Zhao Z."/>
            <person name="Gao P."/>
            <person name="Hu W."/>
            <person name="Sun J."/>
            <person name="Li J."/>
            <person name="Ji K."/>
        </authorList>
    </citation>
    <scope>NUCLEOTIDE SEQUENCE</scope>
    <source>
        <strain evidence="1">JKM2019</strain>
    </source>
</reference>
<sequence length="196" mass="23325">MIKNPAKSIACTIRINDESYSNQHKSIPLYFKEDGQRFLMQQTLKMLTSSPYNFEIHLERIHSQIQLVKVDLGIEPDVYSSTFVDFNLHRRGNHSRSITFIWDSSGKIRPENVRNKQRDFLTISIIFSDMSIIEIRLQIRFYIKPGKHYRWGEELDHCKGEIIYNIDNDRPCDMIIMPTLYAKPKYFHLLQQQQQQ</sequence>
<dbReference type="OrthoDB" id="5920443at2759"/>
<dbReference type="EMBL" id="SDOV01000005">
    <property type="protein sequence ID" value="KAH7640985.1"/>
    <property type="molecule type" value="Genomic_DNA"/>
</dbReference>
<reference evidence="2" key="1">
    <citation type="submission" date="2013-05" db="EMBL/GenBank/DDBJ databases">
        <authorList>
            <person name="Yim A.K.Y."/>
            <person name="Chan T.F."/>
            <person name="Ji K.M."/>
            <person name="Liu X.Y."/>
            <person name="Zhou J.W."/>
            <person name="Li R.Q."/>
            <person name="Yang K.Y."/>
            <person name="Li J."/>
            <person name="Li M."/>
            <person name="Law P.T.W."/>
            <person name="Wu Y.L."/>
            <person name="Cai Z.L."/>
            <person name="Qin H."/>
            <person name="Bao Y."/>
            <person name="Leung R.K.K."/>
            <person name="Ng P.K.S."/>
            <person name="Zou J."/>
            <person name="Zhong X.J."/>
            <person name="Ran P.X."/>
            <person name="Zhong N.S."/>
            <person name="Liu Z.G."/>
            <person name="Tsui S.K.W."/>
        </authorList>
    </citation>
    <scope>NUCLEOTIDE SEQUENCE</scope>
    <source>
        <strain evidence="2">Derf</strain>
        <tissue evidence="2">Whole organism</tissue>
    </source>
</reference>
<dbReference type="Proteomes" id="UP000790347">
    <property type="component" value="Unassembled WGS sequence"/>
</dbReference>
<proteinExistence type="predicted"/>
<keyword evidence="3" id="KW-1185">Reference proteome</keyword>
<evidence type="ECO:0000313" key="1">
    <source>
        <dbReference type="EMBL" id="KAH7640985.1"/>
    </source>
</evidence>
<dbReference type="Pfam" id="PF15043">
    <property type="entry name" value="CNRIP1"/>
    <property type="match status" value="1"/>
</dbReference>